<feature type="domain" description="DRBM" evidence="10">
    <location>
        <begin position="165"/>
        <end position="231"/>
    </location>
</feature>
<feature type="binding site" evidence="9">
    <location>
        <position position="52"/>
    </location>
    <ligand>
        <name>Mg(2+)</name>
        <dbReference type="ChEBI" id="CHEBI:18420"/>
    </ligand>
</feature>
<dbReference type="InterPro" id="IPR011907">
    <property type="entry name" value="RNase_III"/>
</dbReference>
<proteinExistence type="inferred from homology"/>
<dbReference type="GO" id="GO:0008033">
    <property type="term" value="P:tRNA processing"/>
    <property type="evidence" value="ECO:0007669"/>
    <property type="project" value="UniProtKB-KW"/>
</dbReference>
<keyword evidence="9" id="KW-0460">Magnesium</keyword>
<dbReference type="PROSITE" id="PS50142">
    <property type="entry name" value="RNASE_3_2"/>
    <property type="match status" value="1"/>
</dbReference>
<dbReference type="SMART" id="SM00358">
    <property type="entry name" value="DSRM"/>
    <property type="match status" value="1"/>
</dbReference>
<dbReference type="InterPro" id="IPR000999">
    <property type="entry name" value="RNase_III_dom"/>
</dbReference>
<comment type="similarity">
    <text evidence="2">Belongs to the ribonuclease III family.</text>
</comment>
<evidence type="ECO:0000256" key="1">
    <source>
        <dbReference type="ARBA" id="ARBA00000109"/>
    </source>
</evidence>
<sequence length="231" mass="26235">MEKDNQPSIEELKAFLQKNNIEYKNIDLFIEATTHKTYSKVNKNSKDYERLEFLGDSLVGFLISDYCVREFSSLEPGELSRLRSKLVDKLALFKIAQKLKVEQIIKTGPKKARNEVLSSSNVLSDVVEALIAAIYLDQGMQSAKDFIKSHFYEIANKAQNKPNKDPKSELQEYFQTISAETVKYETIEIPNKRSFESKAWHLNKIYGTGVGLSKKDAEKNAAANALSKLKT</sequence>
<dbReference type="EMBL" id="CP107525">
    <property type="protein sequence ID" value="UZW64453.1"/>
    <property type="molecule type" value="Genomic_DNA"/>
</dbReference>
<protein>
    <recommendedName>
        <fullName evidence="9">Ribonuclease 3</fullName>
        <ecNumber evidence="9">3.1.26.3</ecNumber>
    </recommendedName>
    <alternativeName>
        <fullName evidence="9">Ribonuclease III</fullName>
        <shortName evidence="9">RNase III</shortName>
    </alternativeName>
</protein>
<dbReference type="Pfam" id="PF14622">
    <property type="entry name" value="Ribonucleas_3_3"/>
    <property type="match status" value="1"/>
</dbReference>
<feature type="binding site" evidence="9">
    <location>
        <position position="128"/>
    </location>
    <ligand>
        <name>Mg(2+)</name>
        <dbReference type="ChEBI" id="CHEBI:18420"/>
    </ligand>
</feature>
<dbReference type="AlphaFoldDB" id="A0AAN1B3J8"/>
<evidence type="ECO:0000256" key="8">
    <source>
        <dbReference type="ARBA" id="ARBA00022884"/>
    </source>
</evidence>
<comment type="catalytic activity">
    <reaction evidence="1 9">
        <text>Endonucleolytic cleavage to 5'-phosphomonoester.</text>
        <dbReference type="EC" id="3.1.26.3"/>
    </reaction>
</comment>
<dbReference type="GO" id="GO:0006397">
    <property type="term" value="P:mRNA processing"/>
    <property type="evidence" value="ECO:0007669"/>
    <property type="project" value="UniProtKB-UniRule"/>
</dbReference>
<dbReference type="InterPro" id="IPR036389">
    <property type="entry name" value="RNase_III_sf"/>
</dbReference>
<comment type="cofactor">
    <cofactor evidence="9">
        <name>Mg(2+)</name>
        <dbReference type="ChEBI" id="CHEBI:18420"/>
    </cofactor>
</comment>
<comment type="subunit">
    <text evidence="9">Homodimer.</text>
</comment>
<evidence type="ECO:0000313" key="13">
    <source>
        <dbReference type="Proteomes" id="UP001164481"/>
    </source>
</evidence>
<dbReference type="Gene3D" id="3.30.160.20">
    <property type="match status" value="1"/>
</dbReference>
<dbReference type="PROSITE" id="PS00517">
    <property type="entry name" value="RNASE_3_1"/>
    <property type="match status" value="1"/>
</dbReference>
<dbReference type="RefSeq" id="WP_011283811.1">
    <property type="nucleotide sequence ID" value="NZ_CP012624.1"/>
</dbReference>
<dbReference type="CDD" id="cd10845">
    <property type="entry name" value="DSRM_RNAse_III_family"/>
    <property type="match status" value="1"/>
</dbReference>
<organism evidence="12 13">
    <name type="scientific">Mycoplasmopsis synoviae</name>
    <name type="common">Mycoplasma synoviae</name>
    <dbReference type="NCBI Taxonomy" id="2109"/>
    <lineage>
        <taxon>Bacteria</taxon>
        <taxon>Bacillati</taxon>
        <taxon>Mycoplasmatota</taxon>
        <taxon>Mycoplasmoidales</taxon>
        <taxon>Metamycoplasmataceae</taxon>
        <taxon>Mycoplasmopsis</taxon>
    </lineage>
</organism>
<keyword evidence="9" id="KW-0963">Cytoplasm</keyword>
<dbReference type="FunFam" id="1.10.1520.10:FF:000001">
    <property type="entry name" value="Ribonuclease 3"/>
    <property type="match status" value="1"/>
</dbReference>
<reference evidence="12" key="2">
    <citation type="submission" date="2022-11" db="EMBL/GenBank/DDBJ databases">
        <title>complete genomes of mycoplasma synoviae ZX313 strain and SD2 strain.</title>
        <authorList>
            <person name="Zhong Q."/>
        </authorList>
    </citation>
    <scope>NUCLEOTIDE SEQUENCE</scope>
    <source>
        <strain evidence="12">SD2</strain>
    </source>
</reference>
<dbReference type="Gene3D" id="1.10.1520.10">
    <property type="entry name" value="Ribonuclease III domain"/>
    <property type="match status" value="1"/>
</dbReference>
<evidence type="ECO:0000256" key="4">
    <source>
        <dbReference type="ARBA" id="ARBA00022664"/>
    </source>
</evidence>
<keyword evidence="9" id="KW-0699">rRNA-binding</keyword>
<evidence type="ECO:0000259" key="11">
    <source>
        <dbReference type="PROSITE" id="PS50142"/>
    </source>
</evidence>
<dbReference type="EC" id="3.1.26.3" evidence="9"/>
<evidence type="ECO:0000256" key="5">
    <source>
        <dbReference type="ARBA" id="ARBA00022722"/>
    </source>
</evidence>
<accession>A0AAN1B3J8</accession>
<keyword evidence="8 9" id="KW-0694">RNA-binding</keyword>
<evidence type="ECO:0000256" key="3">
    <source>
        <dbReference type="ARBA" id="ARBA00022552"/>
    </source>
</evidence>
<feature type="binding site" evidence="9">
    <location>
        <position position="125"/>
    </location>
    <ligand>
        <name>Mg(2+)</name>
        <dbReference type="ChEBI" id="CHEBI:18420"/>
    </ligand>
</feature>
<dbReference type="SUPFAM" id="SSF69065">
    <property type="entry name" value="RNase III domain-like"/>
    <property type="match status" value="1"/>
</dbReference>
<dbReference type="GO" id="GO:0010468">
    <property type="term" value="P:regulation of gene expression"/>
    <property type="evidence" value="ECO:0007669"/>
    <property type="project" value="TreeGrafter"/>
</dbReference>
<comment type="subcellular location">
    <subcellularLocation>
        <location evidence="9">Cytoplasm</location>
    </subcellularLocation>
</comment>
<dbReference type="GO" id="GO:0004525">
    <property type="term" value="F:ribonuclease III activity"/>
    <property type="evidence" value="ECO:0007669"/>
    <property type="project" value="UniProtKB-UniRule"/>
</dbReference>
<dbReference type="PANTHER" id="PTHR11207:SF0">
    <property type="entry name" value="RIBONUCLEASE 3"/>
    <property type="match status" value="1"/>
</dbReference>
<dbReference type="NCBIfam" id="TIGR02191">
    <property type="entry name" value="RNaseIII"/>
    <property type="match status" value="1"/>
</dbReference>
<dbReference type="SMR" id="A0AAN1B3J8"/>
<dbReference type="PROSITE" id="PS50137">
    <property type="entry name" value="DS_RBD"/>
    <property type="match status" value="1"/>
</dbReference>
<feature type="active site" evidence="9">
    <location>
        <position position="128"/>
    </location>
</feature>
<keyword evidence="9" id="KW-0479">Metal-binding</keyword>
<keyword evidence="5 9" id="KW-0540">Nuclease</keyword>
<dbReference type="SUPFAM" id="SSF54768">
    <property type="entry name" value="dsRNA-binding domain-like"/>
    <property type="match status" value="1"/>
</dbReference>
<keyword evidence="4 9" id="KW-0507">mRNA processing</keyword>
<dbReference type="GO" id="GO:0006364">
    <property type="term" value="P:rRNA processing"/>
    <property type="evidence" value="ECO:0007669"/>
    <property type="project" value="UniProtKB-UniRule"/>
</dbReference>
<evidence type="ECO:0000256" key="6">
    <source>
        <dbReference type="ARBA" id="ARBA00022759"/>
    </source>
</evidence>
<comment type="function">
    <text evidence="9">Digests double-stranded RNA. Involved in the processing of primary rRNA transcript to yield the immediate precursors to the large and small rRNAs (23S and 16S). Processes some mRNAs, and tRNAs when they are encoded in the rRNA operon. Processes pre-crRNA and tracrRNA of type II CRISPR loci if present in the organism.</text>
</comment>
<dbReference type="GO" id="GO:0005737">
    <property type="term" value="C:cytoplasm"/>
    <property type="evidence" value="ECO:0007669"/>
    <property type="project" value="UniProtKB-SubCell"/>
</dbReference>
<dbReference type="HAMAP" id="MF_00104">
    <property type="entry name" value="RNase_III"/>
    <property type="match status" value="1"/>
</dbReference>
<dbReference type="InterPro" id="IPR014720">
    <property type="entry name" value="dsRBD_dom"/>
</dbReference>
<keyword evidence="9" id="KW-0819">tRNA processing</keyword>
<keyword evidence="3 9" id="KW-0698">rRNA processing</keyword>
<evidence type="ECO:0000256" key="2">
    <source>
        <dbReference type="ARBA" id="ARBA00010183"/>
    </source>
</evidence>
<evidence type="ECO:0000256" key="7">
    <source>
        <dbReference type="ARBA" id="ARBA00022801"/>
    </source>
</evidence>
<dbReference type="GO" id="GO:0003725">
    <property type="term" value="F:double-stranded RNA binding"/>
    <property type="evidence" value="ECO:0007669"/>
    <property type="project" value="TreeGrafter"/>
</dbReference>
<dbReference type="GO" id="GO:0019843">
    <property type="term" value="F:rRNA binding"/>
    <property type="evidence" value="ECO:0007669"/>
    <property type="project" value="UniProtKB-KW"/>
</dbReference>
<evidence type="ECO:0000256" key="9">
    <source>
        <dbReference type="HAMAP-Rule" id="MF_00104"/>
    </source>
</evidence>
<feature type="active site" evidence="9">
    <location>
        <position position="56"/>
    </location>
</feature>
<keyword evidence="7 9" id="KW-0378">Hydrolase</keyword>
<dbReference type="SMART" id="SM00535">
    <property type="entry name" value="RIBOc"/>
    <property type="match status" value="1"/>
</dbReference>
<dbReference type="Pfam" id="PF00035">
    <property type="entry name" value="dsrm"/>
    <property type="match status" value="1"/>
</dbReference>
<feature type="domain" description="RNase III" evidence="11">
    <location>
        <begin position="12"/>
        <end position="139"/>
    </location>
</feature>
<evidence type="ECO:0000259" key="10">
    <source>
        <dbReference type="PROSITE" id="PS50137"/>
    </source>
</evidence>
<name>A0AAN1B3J8_MYCSY</name>
<dbReference type="PANTHER" id="PTHR11207">
    <property type="entry name" value="RIBONUCLEASE III"/>
    <property type="match status" value="1"/>
</dbReference>
<dbReference type="Proteomes" id="UP001164481">
    <property type="component" value="Chromosome"/>
</dbReference>
<keyword evidence="6 9" id="KW-0255">Endonuclease</keyword>
<evidence type="ECO:0000313" key="12">
    <source>
        <dbReference type="EMBL" id="UZW64453.1"/>
    </source>
</evidence>
<dbReference type="CDD" id="cd00593">
    <property type="entry name" value="RIBOc"/>
    <property type="match status" value="1"/>
</dbReference>
<reference evidence="12" key="1">
    <citation type="submission" date="2022-10" db="EMBL/GenBank/DDBJ databases">
        <authorList>
            <person name="Wei X."/>
        </authorList>
    </citation>
    <scope>NUCLEOTIDE SEQUENCE</scope>
    <source>
        <strain evidence="12">SD2</strain>
    </source>
</reference>
<gene>
    <name evidence="9 12" type="primary">rnc</name>
    <name evidence="12" type="ORF">OIE46_03745</name>
</gene>
<dbReference type="GO" id="GO:0046872">
    <property type="term" value="F:metal ion binding"/>
    <property type="evidence" value="ECO:0007669"/>
    <property type="project" value="UniProtKB-KW"/>
</dbReference>